<keyword evidence="3" id="KW-1185">Reference proteome</keyword>
<organism evidence="2 3">
    <name type="scientific">Actinoplanes digitatis</name>
    <dbReference type="NCBI Taxonomy" id="1868"/>
    <lineage>
        <taxon>Bacteria</taxon>
        <taxon>Bacillati</taxon>
        <taxon>Actinomycetota</taxon>
        <taxon>Actinomycetes</taxon>
        <taxon>Micromonosporales</taxon>
        <taxon>Micromonosporaceae</taxon>
        <taxon>Actinoplanes</taxon>
    </lineage>
</organism>
<keyword evidence="1" id="KW-0472">Membrane</keyword>
<evidence type="ECO:0000256" key="1">
    <source>
        <dbReference type="SAM" id="Phobius"/>
    </source>
</evidence>
<sequence>MPAATLRVRTFPIGLHREVTAMSKFVAPLSFTLAAAWVVVIFVLVHGAP</sequence>
<name>A0A7W7MSG1_9ACTN</name>
<accession>A0A7W7MSG1</accession>
<protein>
    <submittedName>
        <fullName evidence="2">Uncharacterized protein</fullName>
    </submittedName>
</protein>
<evidence type="ECO:0000313" key="3">
    <source>
        <dbReference type="Proteomes" id="UP000578112"/>
    </source>
</evidence>
<dbReference type="EMBL" id="JACHNH010000001">
    <property type="protein sequence ID" value="MBB4765278.1"/>
    <property type="molecule type" value="Genomic_DNA"/>
</dbReference>
<gene>
    <name evidence="2" type="ORF">BJ971_005834</name>
</gene>
<dbReference type="AlphaFoldDB" id="A0A7W7MSG1"/>
<dbReference type="Proteomes" id="UP000578112">
    <property type="component" value="Unassembled WGS sequence"/>
</dbReference>
<dbReference type="RefSeq" id="WP_377921624.1">
    <property type="nucleotide sequence ID" value="NZ_JBHSVC010000001.1"/>
</dbReference>
<keyword evidence="1" id="KW-1133">Transmembrane helix</keyword>
<evidence type="ECO:0000313" key="2">
    <source>
        <dbReference type="EMBL" id="MBB4765278.1"/>
    </source>
</evidence>
<keyword evidence="1" id="KW-0812">Transmembrane</keyword>
<reference evidence="2 3" key="1">
    <citation type="submission" date="2020-08" db="EMBL/GenBank/DDBJ databases">
        <title>Sequencing the genomes of 1000 actinobacteria strains.</title>
        <authorList>
            <person name="Klenk H.-P."/>
        </authorList>
    </citation>
    <scope>NUCLEOTIDE SEQUENCE [LARGE SCALE GENOMIC DNA]</scope>
    <source>
        <strain evidence="2 3">DSM 43149</strain>
    </source>
</reference>
<proteinExistence type="predicted"/>
<comment type="caution">
    <text evidence="2">The sequence shown here is derived from an EMBL/GenBank/DDBJ whole genome shotgun (WGS) entry which is preliminary data.</text>
</comment>
<feature type="transmembrane region" description="Helical" evidence="1">
    <location>
        <begin position="25"/>
        <end position="45"/>
    </location>
</feature>